<evidence type="ECO:0000259" key="7">
    <source>
        <dbReference type="PROSITE" id="PS51123"/>
    </source>
</evidence>
<dbReference type="SUPFAM" id="SSF103647">
    <property type="entry name" value="TSP type-3 repeat"/>
    <property type="match status" value="1"/>
</dbReference>
<proteinExistence type="predicted"/>
<dbReference type="PANTHER" id="PTHR30329">
    <property type="entry name" value="STATOR ELEMENT OF FLAGELLAR MOTOR COMPLEX"/>
    <property type="match status" value="1"/>
</dbReference>
<accession>A0ABX9JN09</accession>
<keyword evidence="6" id="KW-0732">Signal</keyword>
<feature type="region of interest" description="Disordered" evidence="5">
    <location>
        <begin position="333"/>
        <end position="479"/>
    </location>
</feature>
<dbReference type="InterPro" id="IPR036737">
    <property type="entry name" value="OmpA-like_sf"/>
</dbReference>
<dbReference type="PROSITE" id="PS51123">
    <property type="entry name" value="OMPA_2"/>
    <property type="match status" value="1"/>
</dbReference>
<keyword evidence="9" id="KW-1185">Reference proteome</keyword>
<dbReference type="InterPro" id="IPR028974">
    <property type="entry name" value="TSP_type-3_rpt"/>
</dbReference>
<evidence type="ECO:0000256" key="1">
    <source>
        <dbReference type="ARBA" id="ARBA00004442"/>
    </source>
</evidence>
<feature type="region of interest" description="Disordered" evidence="5">
    <location>
        <begin position="573"/>
        <end position="615"/>
    </location>
</feature>
<gene>
    <name evidence="8" type="ORF">ATI61_11844</name>
</gene>
<feature type="compositionally biased region" description="Basic and acidic residues" evidence="5">
    <location>
        <begin position="435"/>
        <end position="444"/>
    </location>
</feature>
<comment type="subcellular location">
    <subcellularLocation>
        <location evidence="1">Cell outer membrane</location>
    </subcellularLocation>
</comment>
<evidence type="ECO:0000256" key="6">
    <source>
        <dbReference type="SAM" id="SignalP"/>
    </source>
</evidence>
<dbReference type="InterPro" id="IPR050330">
    <property type="entry name" value="Bact_OuterMem_StrucFunc"/>
</dbReference>
<organism evidence="8 9">
    <name type="scientific">Archangium gephyra</name>
    <dbReference type="NCBI Taxonomy" id="48"/>
    <lineage>
        <taxon>Bacteria</taxon>
        <taxon>Pseudomonadati</taxon>
        <taxon>Myxococcota</taxon>
        <taxon>Myxococcia</taxon>
        <taxon>Myxococcales</taxon>
        <taxon>Cystobacterineae</taxon>
        <taxon>Archangiaceae</taxon>
        <taxon>Archangium</taxon>
    </lineage>
</organism>
<evidence type="ECO:0000256" key="2">
    <source>
        <dbReference type="ARBA" id="ARBA00023136"/>
    </source>
</evidence>
<dbReference type="Gene3D" id="4.10.1080.10">
    <property type="entry name" value="TSP type-3 repeat"/>
    <property type="match status" value="1"/>
</dbReference>
<dbReference type="InterPro" id="IPR006664">
    <property type="entry name" value="OMP_bac"/>
</dbReference>
<evidence type="ECO:0000256" key="3">
    <source>
        <dbReference type="ARBA" id="ARBA00023237"/>
    </source>
</evidence>
<dbReference type="SUPFAM" id="SSF103088">
    <property type="entry name" value="OmpA-like"/>
    <property type="match status" value="1"/>
</dbReference>
<feature type="compositionally biased region" description="Acidic residues" evidence="5">
    <location>
        <begin position="421"/>
        <end position="434"/>
    </location>
</feature>
<feature type="signal peptide" evidence="6">
    <location>
        <begin position="1"/>
        <end position="17"/>
    </location>
</feature>
<dbReference type="CDD" id="cd07185">
    <property type="entry name" value="OmpA_C-like"/>
    <property type="match status" value="1"/>
</dbReference>
<evidence type="ECO:0000256" key="4">
    <source>
        <dbReference type="PROSITE-ProRule" id="PRU00473"/>
    </source>
</evidence>
<dbReference type="Pfam" id="PF00691">
    <property type="entry name" value="OmpA"/>
    <property type="match status" value="1"/>
</dbReference>
<feature type="domain" description="OmpA-like" evidence="7">
    <location>
        <begin position="488"/>
        <end position="606"/>
    </location>
</feature>
<comment type="caution">
    <text evidence="8">The sequence shown here is derived from an EMBL/GenBank/DDBJ whole genome shotgun (WGS) entry which is preliminary data.</text>
</comment>
<dbReference type="RefSeq" id="WP_116120977.1">
    <property type="nucleotide sequence ID" value="NZ_CP011509.1"/>
</dbReference>
<sequence length="615" mass="66237">MHRIVFAIVLLSGWAMAAELPAGSSQGLPFYRYEPTPAGESSIMVDVPRFGTNVFSVGFNLNYSHRPLVLGVENDAGEFQTLRVLIEHQLVGHVDLAARFCDCTTFSLSLPVAWMEQGKARRTREARFSVLNAAASALEPLSGDFSLPGVEAGDPRLGWMLRLYGWPSESPFSVSMGGYLWVPLRGLLSRTDASARGFRAMPRLVFAGYRHHIQWSLAGAFLFRPEASQSSLPALDGSVEGSELQAGTHVSYTDKERGFSVGPEVQLSTVLIPRDYAFKPFYTSLDVLLGLHVRLSPVLQAQLAAGAGLLRRAGSPDFRFLLRVSYNPEWKRADREAPHGAPGEVPPGGVDRDADGVLDLEDACPDTPVGRAPEPSRPGCPASAPARTLTAPPLSLALCGEMPPRSGSPGSLVLGCPAGDRDEDTVFDSVDECPDSPRGEHPDPVRPGCPASDRDQDTVPDAEDACPEQPGAPALERDRSGCPGLVEVKGDRLLIRRPIVFASNTDTVLSESFPVLRALAEALQASPWIKKVRIEGHTDNQGTVTANRTLSVRRARSVLLWLQTHGVEPARLESAGYGHGRPVTGNDTDQGRAANRRVDIVIIDPPPAPSSGERP</sequence>
<dbReference type="Gene3D" id="3.30.1330.60">
    <property type="entry name" value="OmpA-like domain"/>
    <property type="match status" value="1"/>
</dbReference>
<evidence type="ECO:0000256" key="5">
    <source>
        <dbReference type="SAM" id="MobiDB-lite"/>
    </source>
</evidence>
<dbReference type="PRINTS" id="PR01021">
    <property type="entry name" value="OMPADOMAIN"/>
</dbReference>
<dbReference type="PANTHER" id="PTHR30329:SF21">
    <property type="entry name" value="LIPOPROTEIN YIAD-RELATED"/>
    <property type="match status" value="1"/>
</dbReference>
<dbReference type="InterPro" id="IPR006665">
    <property type="entry name" value="OmpA-like"/>
</dbReference>
<name>A0ABX9JN09_9BACT</name>
<evidence type="ECO:0000313" key="9">
    <source>
        <dbReference type="Proteomes" id="UP000256345"/>
    </source>
</evidence>
<keyword evidence="3" id="KW-0998">Cell outer membrane</keyword>
<evidence type="ECO:0000313" key="8">
    <source>
        <dbReference type="EMBL" id="REG22839.1"/>
    </source>
</evidence>
<reference evidence="8 9" key="1">
    <citation type="submission" date="2018-08" db="EMBL/GenBank/DDBJ databases">
        <title>Genomic Encyclopedia of Archaeal and Bacterial Type Strains, Phase II (KMG-II): from individual species to whole genera.</title>
        <authorList>
            <person name="Goeker M."/>
        </authorList>
    </citation>
    <scope>NUCLEOTIDE SEQUENCE [LARGE SCALE GENOMIC DNA]</scope>
    <source>
        <strain evidence="8 9">DSM 2261</strain>
    </source>
</reference>
<protein>
    <submittedName>
        <fullName evidence="8">Outer membrane protein OmpA-like peptidoglycan-associated protein</fullName>
    </submittedName>
</protein>
<feature type="chain" id="PRO_5045659763" evidence="6">
    <location>
        <begin position="18"/>
        <end position="615"/>
    </location>
</feature>
<keyword evidence="2 4" id="KW-0472">Membrane</keyword>
<dbReference type="EMBL" id="QUMU01000018">
    <property type="protein sequence ID" value="REG22839.1"/>
    <property type="molecule type" value="Genomic_DNA"/>
</dbReference>
<dbReference type="Proteomes" id="UP000256345">
    <property type="component" value="Unassembled WGS sequence"/>
</dbReference>